<dbReference type="Proteomes" id="UP000008744">
    <property type="component" value="Unassembled WGS sequence"/>
</dbReference>
<keyword evidence="1" id="KW-0732">Signal</keyword>
<dbReference type="SUPFAM" id="SSF57256">
    <property type="entry name" value="Elafin-like"/>
    <property type="match status" value="1"/>
</dbReference>
<feature type="domain" description="WAP" evidence="2">
    <location>
        <begin position="86"/>
        <end position="122"/>
    </location>
</feature>
<proteinExistence type="predicted"/>
<evidence type="ECO:0000259" key="2">
    <source>
        <dbReference type="Pfam" id="PF00095"/>
    </source>
</evidence>
<dbReference type="OrthoDB" id="9985779at2759"/>
<feature type="chain" id="PRO_5002806060" evidence="1">
    <location>
        <begin position="30"/>
        <end position="136"/>
    </location>
</feature>
<dbReference type="InterPro" id="IPR036645">
    <property type="entry name" value="Elafin-like_sf"/>
</dbReference>
<evidence type="ECO:0000313" key="3">
    <source>
        <dbReference type="EMBL" id="EDW24426.1"/>
    </source>
</evidence>
<gene>
    <name evidence="3" type="primary">Dper\GL23408</name>
    <name evidence="3" type="ORF">Dper_GL23408</name>
</gene>
<protein>
    <submittedName>
        <fullName evidence="3">GL23408</fullName>
    </submittedName>
</protein>
<feature type="signal peptide" evidence="1">
    <location>
        <begin position="1"/>
        <end position="29"/>
    </location>
</feature>
<dbReference type="GO" id="GO:0005576">
    <property type="term" value="C:extracellular region"/>
    <property type="evidence" value="ECO:0007669"/>
    <property type="project" value="EnsemblMetazoa"/>
</dbReference>
<dbReference type="EMBL" id="CH479179">
    <property type="protein sequence ID" value="EDW24426.1"/>
    <property type="molecule type" value="Genomic_DNA"/>
</dbReference>
<dbReference type="AlphaFoldDB" id="B4G415"/>
<keyword evidence="4" id="KW-1185">Reference proteome</keyword>
<dbReference type="Gene3D" id="4.10.75.10">
    <property type="entry name" value="Elafin-like"/>
    <property type="match status" value="1"/>
</dbReference>
<evidence type="ECO:0000256" key="1">
    <source>
        <dbReference type="SAM" id="SignalP"/>
    </source>
</evidence>
<dbReference type="InterPro" id="IPR008197">
    <property type="entry name" value="WAP_dom"/>
</dbReference>
<organism evidence="4">
    <name type="scientific">Drosophila persimilis</name>
    <name type="common">Fruit fly</name>
    <dbReference type="NCBI Taxonomy" id="7234"/>
    <lineage>
        <taxon>Eukaryota</taxon>
        <taxon>Metazoa</taxon>
        <taxon>Ecdysozoa</taxon>
        <taxon>Arthropoda</taxon>
        <taxon>Hexapoda</taxon>
        <taxon>Insecta</taxon>
        <taxon>Pterygota</taxon>
        <taxon>Neoptera</taxon>
        <taxon>Endopterygota</taxon>
        <taxon>Diptera</taxon>
        <taxon>Brachycera</taxon>
        <taxon>Muscomorpha</taxon>
        <taxon>Ephydroidea</taxon>
        <taxon>Drosophilidae</taxon>
        <taxon>Drosophila</taxon>
        <taxon>Sophophora</taxon>
    </lineage>
</organism>
<dbReference type="HOGENOM" id="CLU_1877579_0_0_1"/>
<dbReference type="STRING" id="7234.B4G415"/>
<dbReference type="Pfam" id="PF00095">
    <property type="entry name" value="WAP"/>
    <property type="match status" value="1"/>
</dbReference>
<dbReference type="GO" id="GO:0009897">
    <property type="term" value="C:external side of plasma membrane"/>
    <property type="evidence" value="ECO:0007669"/>
    <property type="project" value="EnsemblMetazoa"/>
</dbReference>
<accession>B4G415</accession>
<dbReference type="GO" id="GO:0030414">
    <property type="term" value="F:peptidase inhibitor activity"/>
    <property type="evidence" value="ECO:0007669"/>
    <property type="project" value="InterPro"/>
</dbReference>
<sequence length="136" mass="15085">MEVHVRKWALRGLLLRLILLGHCYPSATASHQVQSLRAPWLRDSIDIKDKIIDLQCSGAIGSTTSTRAERERCLDQCILELLRAPRAGSCPTLGRQTRPRLSCLDNCVYDHDCADVQKCCVSRLRAGVRGSRGGAE</sequence>
<dbReference type="eggNOG" id="KOG4802">
    <property type="taxonomic scope" value="Eukaryota"/>
</dbReference>
<evidence type="ECO:0000313" key="4">
    <source>
        <dbReference type="Proteomes" id="UP000008744"/>
    </source>
</evidence>
<reference evidence="3 4" key="1">
    <citation type="journal article" date="2007" name="Nature">
        <title>Evolution of genes and genomes on the Drosophila phylogeny.</title>
        <authorList>
            <consortium name="Drosophila 12 Genomes Consortium"/>
            <person name="Clark A.G."/>
            <person name="Eisen M.B."/>
            <person name="Smith D.R."/>
            <person name="Bergman C.M."/>
            <person name="Oliver B."/>
            <person name="Markow T.A."/>
            <person name="Kaufman T.C."/>
            <person name="Kellis M."/>
            <person name="Gelbart W."/>
            <person name="Iyer V.N."/>
            <person name="Pollard D.A."/>
            <person name="Sackton T.B."/>
            <person name="Larracuente A.M."/>
            <person name="Singh N.D."/>
            <person name="Abad J.P."/>
            <person name="Abt D.N."/>
            <person name="Adryan B."/>
            <person name="Aguade M."/>
            <person name="Akashi H."/>
            <person name="Anderson W.W."/>
            <person name="Aquadro C.F."/>
            <person name="Ardell D.H."/>
            <person name="Arguello R."/>
            <person name="Artieri C.G."/>
            <person name="Barbash D.A."/>
            <person name="Barker D."/>
            <person name="Barsanti P."/>
            <person name="Batterham P."/>
            <person name="Batzoglou S."/>
            <person name="Begun D."/>
            <person name="Bhutkar A."/>
            <person name="Blanco E."/>
            <person name="Bosak S.A."/>
            <person name="Bradley R.K."/>
            <person name="Brand A.D."/>
            <person name="Brent M.R."/>
            <person name="Brooks A.N."/>
            <person name="Brown R.H."/>
            <person name="Butlin R.K."/>
            <person name="Caggese C."/>
            <person name="Calvi B.R."/>
            <person name="Bernardo de Carvalho A."/>
            <person name="Caspi A."/>
            <person name="Castrezana S."/>
            <person name="Celniker S.E."/>
            <person name="Chang J.L."/>
            <person name="Chapple C."/>
            <person name="Chatterji S."/>
            <person name="Chinwalla A."/>
            <person name="Civetta A."/>
            <person name="Clifton S.W."/>
            <person name="Comeron J.M."/>
            <person name="Costello J.C."/>
            <person name="Coyne J.A."/>
            <person name="Daub J."/>
            <person name="David R.G."/>
            <person name="Delcher A.L."/>
            <person name="Delehaunty K."/>
            <person name="Do C.B."/>
            <person name="Ebling H."/>
            <person name="Edwards K."/>
            <person name="Eickbush T."/>
            <person name="Evans J.D."/>
            <person name="Filipski A."/>
            <person name="Findeiss S."/>
            <person name="Freyhult E."/>
            <person name="Fulton L."/>
            <person name="Fulton R."/>
            <person name="Garcia A.C."/>
            <person name="Gardiner A."/>
            <person name="Garfield D.A."/>
            <person name="Garvin B.E."/>
            <person name="Gibson G."/>
            <person name="Gilbert D."/>
            <person name="Gnerre S."/>
            <person name="Godfrey J."/>
            <person name="Good R."/>
            <person name="Gotea V."/>
            <person name="Gravely B."/>
            <person name="Greenberg A.J."/>
            <person name="Griffiths-Jones S."/>
            <person name="Gross S."/>
            <person name="Guigo R."/>
            <person name="Gustafson E.A."/>
            <person name="Haerty W."/>
            <person name="Hahn M.W."/>
            <person name="Halligan D.L."/>
            <person name="Halpern A.L."/>
            <person name="Halter G.M."/>
            <person name="Han M.V."/>
            <person name="Heger A."/>
            <person name="Hillier L."/>
            <person name="Hinrichs A.S."/>
            <person name="Holmes I."/>
            <person name="Hoskins R.A."/>
            <person name="Hubisz M.J."/>
            <person name="Hultmark D."/>
            <person name="Huntley M.A."/>
            <person name="Jaffe D.B."/>
            <person name="Jagadeeshan S."/>
            <person name="Jeck W.R."/>
            <person name="Johnson J."/>
            <person name="Jones C.D."/>
            <person name="Jordan W.C."/>
            <person name="Karpen G.H."/>
            <person name="Kataoka E."/>
            <person name="Keightley P.D."/>
            <person name="Kheradpour P."/>
            <person name="Kirkness E.F."/>
            <person name="Koerich L.B."/>
            <person name="Kristiansen K."/>
            <person name="Kudrna D."/>
            <person name="Kulathinal R.J."/>
            <person name="Kumar S."/>
            <person name="Kwok R."/>
            <person name="Lander E."/>
            <person name="Langley C.H."/>
            <person name="Lapoint R."/>
            <person name="Lazzaro B.P."/>
            <person name="Lee S.J."/>
            <person name="Levesque L."/>
            <person name="Li R."/>
            <person name="Lin C.F."/>
            <person name="Lin M.F."/>
            <person name="Lindblad-Toh K."/>
            <person name="Llopart A."/>
            <person name="Long M."/>
            <person name="Low L."/>
            <person name="Lozovsky E."/>
            <person name="Lu J."/>
            <person name="Luo M."/>
            <person name="Machado C.A."/>
            <person name="Makalowski W."/>
            <person name="Marzo M."/>
            <person name="Matsuda M."/>
            <person name="Matzkin L."/>
            <person name="McAllister B."/>
            <person name="McBride C.S."/>
            <person name="McKernan B."/>
            <person name="McKernan K."/>
            <person name="Mendez-Lago M."/>
            <person name="Minx P."/>
            <person name="Mollenhauer M.U."/>
            <person name="Montooth K."/>
            <person name="Mount S.M."/>
            <person name="Mu X."/>
            <person name="Myers E."/>
            <person name="Negre B."/>
            <person name="Newfeld S."/>
            <person name="Nielsen R."/>
            <person name="Noor M.A."/>
            <person name="O'Grady P."/>
            <person name="Pachter L."/>
            <person name="Papaceit M."/>
            <person name="Parisi M.J."/>
            <person name="Parisi M."/>
            <person name="Parts L."/>
            <person name="Pedersen J.S."/>
            <person name="Pesole G."/>
            <person name="Phillippy A.M."/>
            <person name="Ponting C.P."/>
            <person name="Pop M."/>
            <person name="Porcelli D."/>
            <person name="Powell J.R."/>
            <person name="Prohaska S."/>
            <person name="Pruitt K."/>
            <person name="Puig M."/>
            <person name="Quesneville H."/>
            <person name="Ram K.R."/>
            <person name="Rand D."/>
            <person name="Rasmussen M.D."/>
            <person name="Reed L.K."/>
            <person name="Reenan R."/>
            <person name="Reily A."/>
            <person name="Remington K.A."/>
            <person name="Rieger T.T."/>
            <person name="Ritchie M.G."/>
            <person name="Robin C."/>
            <person name="Rogers Y.H."/>
            <person name="Rohde C."/>
            <person name="Rozas J."/>
            <person name="Rubenfield M.J."/>
            <person name="Ruiz A."/>
            <person name="Russo S."/>
            <person name="Salzberg S.L."/>
            <person name="Sanchez-Gracia A."/>
            <person name="Saranga D.J."/>
            <person name="Sato H."/>
            <person name="Schaeffer S.W."/>
            <person name="Schatz M.C."/>
            <person name="Schlenke T."/>
            <person name="Schwartz R."/>
            <person name="Segarra C."/>
            <person name="Singh R.S."/>
            <person name="Sirot L."/>
            <person name="Sirota M."/>
            <person name="Sisneros N.B."/>
            <person name="Smith C.D."/>
            <person name="Smith T.F."/>
            <person name="Spieth J."/>
            <person name="Stage D.E."/>
            <person name="Stark A."/>
            <person name="Stephan W."/>
            <person name="Strausberg R.L."/>
            <person name="Strempel S."/>
            <person name="Sturgill D."/>
            <person name="Sutton G."/>
            <person name="Sutton G.G."/>
            <person name="Tao W."/>
            <person name="Teichmann S."/>
            <person name="Tobari Y.N."/>
            <person name="Tomimura Y."/>
            <person name="Tsolas J.M."/>
            <person name="Valente V.L."/>
            <person name="Venter E."/>
            <person name="Venter J.C."/>
            <person name="Vicario S."/>
            <person name="Vieira F.G."/>
            <person name="Vilella A.J."/>
            <person name="Villasante A."/>
            <person name="Walenz B."/>
            <person name="Wang J."/>
            <person name="Wasserman M."/>
            <person name="Watts T."/>
            <person name="Wilson D."/>
            <person name="Wilson R.K."/>
            <person name="Wing R.A."/>
            <person name="Wolfner M.F."/>
            <person name="Wong A."/>
            <person name="Wong G.K."/>
            <person name="Wu C.I."/>
            <person name="Wu G."/>
            <person name="Yamamoto D."/>
            <person name="Yang H.P."/>
            <person name="Yang S.P."/>
            <person name="Yorke J.A."/>
            <person name="Yoshida K."/>
            <person name="Zdobnov E."/>
            <person name="Zhang P."/>
            <person name="Zhang Y."/>
            <person name="Zimin A.V."/>
            <person name="Baldwin J."/>
            <person name="Abdouelleil A."/>
            <person name="Abdulkadir J."/>
            <person name="Abebe A."/>
            <person name="Abera B."/>
            <person name="Abreu J."/>
            <person name="Acer S.C."/>
            <person name="Aftuck L."/>
            <person name="Alexander A."/>
            <person name="An P."/>
            <person name="Anderson E."/>
            <person name="Anderson S."/>
            <person name="Arachi H."/>
            <person name="Azer M."/>
            <person name="Bachantsang P."/>
            <person name="Barry A."/>
            <person name="Bayul T."/>
            <person name="Berlin A."/>
            <person name="Bessette D."/>
            <person name="Bloom T."/>
            <person name="Blye J."/>
            <person name="Boguslavskiy L."/>
            <person name="Bonnet C."/>
            <person name="Boukhgalter B."/>
            <person name="Bourzgui I."/>
            <person name="Brown A."/>
            <person name="Cahill P."/>
            <person name="Channer S."/>
            <person name="Cheshatsang Y."/>
            <person name="Chuda L."/>
            <person name="Citroen M."/>
            <person name="Collymore A."/>
            <person name="Cooke P."/>
            <person name="Costello M."/>
            <person name="D'Aco K."/>
            <person name="Daza R."/>
            <person name="De Haan G."/>
            <person name="DeGray S."/>
            <person name="DeMaso C."/>
            <person name="Dhargay N."/>
            <person name="Dooley K."/>
            <person name="Dooley E."/>
            <person name="Doricent M."/>
            <person name="Dorje P."/>
            <person name="Dorjee K."/>
            <person name="Dupes A."/>
            <person name="Elong R."/>
            <person name="Falk J."/>
            <person name="Farina A."/>
            <person name="Faro S."/>
            <person name="Ferguson D."/>
            <person name="Fisher S."/>
            <person name="Foley C.D."/>
            <person name="Franke A."/>
            <person name="Friedrich D."/>
            <person name="Gadbois L."/>
            <person name="Gearin G."/>
            <person name="Gearin C.R."/>
            <person name="Giannoukos G."/>
            <person name="Goode T."/>
            <person name="Graham J."/>
            <person name="Grandbois E."/>
            <person name="Grewal S."/>
            <person name="Gyaltsen K."/>
            <person name="Hafez N."/>
            <person name="Hagos B."/>
            <person name="Hall J."/>
            <person name="Henson C."/>
            <person name="Hollinger A."/>
            <person name="Honan T."/>
            <person name="Huard M.D."/>
            <person name="Hughes L."/>
            <person name="Hurhula B."/>
            <person name="Husby M.E."/>
            <person name="Kamat A."/>
            <person name="Kanga B."/>
            <person name="Kashin S."/>
            <person name="Khazanovich D."/>
            <person name="Kisner P."/>
            <person name="Lance K."/>
            <person name="Lara M."/>
            <person name="Lee W."/>
            <person name="Lennon N."/>
            <person name="Letendre F."/>
            <person name="LeVine R."/>
            <person name="Lipovsky A."/>
            <person name="Liu X."/>
            <person name="Liu J."/>
            <person name="Liu S."/>
            <person name="Lokyitsang T."/>
            <person name="Lokyitsang Y."/>
            <person name="Lubonja R."/>
            <person name="Lui A."/>
            <person name="MacDonald P."/>
            <person name="Magnisalis V."/>
            <person name="Maru K."/>
            <person name="Matthews C."/>
            <person name="McCusker W."/>
            <person name="McDonough S."/>
            <person name="Mehta T."/>
            <person name="Meldrim J."/>
            <person name="Meneus L."/>
            <person name="Mihai O."/>
            <person name="Mihalev A."/>
            <person name="Mihova T."/>
            <person name="Mittelman R."/>
            <person name="Mlenga V."/>
            <person name="Montmayeur A."/>
            <person name="Mulrain L."/>
            <person name="Navidi A."/>
            <person name="Naylor J."/>
            <person name="Negash T."/>
            <person name="Nguyen T."/>
            <person name="Nguyen N."/>
            <person name="Nicol R."/>
            <person name="Norbu C."/>
            <person name="Norbu N."/>
            <person name="Novod N."/>
            <person name="O'Neill B."/>
            <person name="Osman S."/>
            <person name="Markiewicz E."/>
            <person name="Oyono O.L."/>
            <person name="Patti C."/>
            <person name="Phunkhang P."/>
            <person name="Pierre F."/>
            <person name="Priest M."/>
            <person name="Raghuraman S."/>
            <person name="Rege F."/>
            <person name="Reyes R."/>
            <person name="Rise C."/>
            <person name="Rogov P."/>
            <person name="Ross K."/>
            <person name="Ryan E."/>
            <person name="Settipalli S."/>
            <person name="Shea T."/>
            <person name="Sherpa N."/>
            <person name="Shi L."/>
            <person name="Shih D."/>
            <person name="Sparrow T."/>
            <person name="Spaulding J."/>
            <person name="Stalker J."/>
            <person name="Stange-Thomann N."/>
            <person name="Stavropoulos S."/>
            <person name="Stone C."/>
            <person name="Strader C."/>
            <person name="Tesfaye S."/>
            <person name="Thomson T."/>
            <person name="Thoulutsang Y."/>
            <person name="Thoulutsang D."/>
            <person name="Topham K."/>
            <person name="Topping I."/>
            <person name="Tsamla T."/>
            <person name="Vassiliev H."/>
            <person name="Vo A."/>
            <person name="Wangchuk T."/>
            <person name="Wangdi T."/>
            <person name="Weiand M."/>
            <person name="Wilkinson J."/>
            <person name="Wilson A."/>
            <person name="Yadav S."/>
            <person name="Young G."/>
            <person name="Yu Q."/>
            <person name="Zembek L."/>
            <person name="Zhong D."/>
            <person name="Zimmer A."/>
            <person name="Zwirko Z."/>
            <person name="Jaffe D.B."/>
            <person name="Alvarez P."/>
            <person name="Brockman W."/>
            <person name="Butler J."/>
            <person name="Chin C."/>
            <person name="Gnerre S."/>
            <person name="Grabherr M."/>
            <person name="Kleber M."/>
            <person name="Mauceli E."/>
            <person name="MacCallum I."/>
        </authorList>
    </citation>
    <scope>NUCLEOTIDE SEQUENCE [LARGE SCALE GENOMIC DNA]</scope>
    <source>
        <strain evidence="4">MSH-3 / Tucson 14011-0111.49</strain>
    </source>
</reference>
<name>B4G415_DROPE</name>